<dbReference type="PANTHER" id="PTHR22603">
    <property type="entry name" value="CHOLINE/ETHANOALAMINE KINASE"/>
    <property type="match status" value="1"/>
</dbReference>
<dbReference type="EMBL" id="CP001944">
    <property type="protein sequence ID" value="ADM11149.1"/>
    <property type="molecule type" value="Genomic_DNA"/>
</dbReference>
<dbReference type="InterPro" id="IPR011009">
    <property type="entry name" value="Kinase-like_dom_sf"/>
</dbReference>
<sequence>MNIILLLFSGIYILFGFCSQSKIVMKAIGGMNGVTSSNPNPSFSASIEHSSSEIPKHVVENIRKHIGSLPNGPMPRLSMAYSNVVYMFSVGKNRYIYKELKDFDAQDEMINNMVASERVIVSTNKFRIERYLDSEHSIIKRDLKEIATELRRFHNIKASGIRSYKELVNNMMYKCIKEILPGEENNANPRDVIEKIKSLNQKSYKKDKDHIVRLLIEVQNRVFRVSTGDFESVTCHNDLQPGNILMVKTGVVFIDFEFVAMGSPVIDIANLFCEAAYDYENYVFQEENFPNTQERLEFIGEYMDSNEHLEKMLELVEGAMAYSHFLWYLWALGNSRTGCSKNFDYSRYGNSRLHQLRVCGIINHEEYEILQINKSELVNNTS</sequence>
<dbReference type="Proteomes" id="UP000002313">
    <property type="component" value="Chromosome III"/>
</dbReference>
<dbReference type="OrthoDB" id="10267235at2759"/>
<comment type="pathway">
    <text evidence="1">Phospholipid metabolism; phosphatidylethanolamine biosynthesis; phosphatidylethanolamine from ethanolamine: step 1/3.</text>
</comment>
<feature type="signal peptide" evidence="4">
    <location>
        <begin position="1"/>
        <end position="20"/>
    </location>
</feature>
<evidence type="ECO:0000256" key="1">
    <source>
        <dbReference type="ARBA" id="ARBA00037883"/>
    </source>
</evidence>
<evidence type="ECO:0000256" key="3">
    <source>
        <dbReference type="ARBA" id="ARBA00038874"/>
    </source>
</evidence>
<dbReference type="AlphaFoldDB" id="E0S614"/>
<comment type="similarity">
    <text evidence="2">Belongs to the choline/ethanolamine kinase family.</text>
</comment>
<dbReference type="VEuPathDB" id="MicrosporidiaDB:Eint_030030"/>
<dbReference type="HOGENOM" id="CLU_888755_0_0_1"/>
<dbReference type="GO" id="GO:0006646">
    <property type="term" value="P:phosphatidylethanolamine biosynthetic process"/>
    <property type="evidence" value="ECO:0007669"/>
    <property type="project" value="TreeGrafter"/>
</dbReference>
<keyword evidence="4" id="KW-0732">Signal</keyword>
<proteinExistence type="inferred from homology"/>
<dbReference type="RefSeq" id="XP_003072509.1">
    <property type="nucleotide sequence ID" value="XM_003072463.1"/>
</dbReference>
<protein>
    <recommendedName>
        <fullName evidence="3">ethanolamine kinase</fullName>
        <ecNumber evidence="3">2.7.1.82</ecNumber>
    </recommendedName>
</protein>
<dbReference type="GO" id="GO:0004305">
    <property type="term" value="F:ethanolamine kinase activity"/>
    <property type="evidence" value="ECO:0007669"/>
    <property type="project" value="UniProtKB-EC"/>
</dbReference>
<gene>
    <name evidence="5" type="ORF">Eint_030030</name>
</gene>
<evidence type="ECO:0000256" key="4">
    <source>
        <dbReference type="SAM" id="SignalP"/>
    </source>
</evidence>
<reference evidence="5 6" key="1">
    <citation type="journal article" date="2010" name="Nat. Commun.">
        <title>The complete sequence of the smallest known nuclear genome from the microsporidian Encephalitozoon intestinalis.</title>
        <authorList>
            <person name="Corradi N."/>
            <person name="Pombert J.-F."/>
            <person name="Farinelli L."/>
            <person name="Didier E.S."/>
            <person name="Keeling P.J."/>
        </authorList>
    </citation>
    <scope>NUCLEOTIDE SEQUENCE [LARGE SCALE GENOMIC DNA]</scope>
    <source>
        <strain evidence="5 6">ATCC 50506</strain>
    </source>
</reference>
<keyword evidence="6" id="KW-1185">Reference proteome</keyword>
<dbReference type="GeneID" id="9698941"/>
<evidence type="ECO:0000313" key="6">
    <source>
        <dbReference type="Proteomes" id="UP000002313"/>
    </source>
</evidence>
<dbReference type="Gene3D" id="3.90.1200.10">
    <property type="match status" value="1"/>
</dbReference>
<evidence type="ECO:0000313" key="5">
    <source>
        <dbReference type="EMBL" id="ADM11149.1"/>
    </source>
</evidence>
<dbReference type="SUPFAM" id="SSF56112">
    <property type="entry name" value="Protein kinase-like (PK-like)"/>
    <property type="match status" value="1"/>
</dbReference>
<dbReference type="KEGG" id="ein:Eint_030030"/>
<accession>E0S614</accession>
<reference evidence="5 6" key="2">
    <citation type="journal article" date="2012" name="Proc. Natl. Acad. Sci. U.S.A.">
        <title>Gain and loss of multiple functionally related, horizontally transferred genes in the reduced genomes of two microsporidian parasites.</title>
        <authorList>
            <person name="Pombert J.-F."/>
            <person name="Selman M."/>
            <person name="Burki F."/>
            <person name="Bardell F.T."/>
            <person name="Farinelli L."/>
            <person name="Solter L.F."/>
            <person name="Whitman D.W."/>
            <person name="Weiss L.M."/>
            <person name="Corradi N."/>
            <person name="Keeling P.J."/>
        </authorList>
    </citation>
    <scope>NUCLEOTIDE SEQUENCE [LARGE SCALE GENOMIC DNA]</scope>
    <source>
        <strain evidence="5 6">ATCC 50506</strain>
    </source>
</reference>
<organism evidence="5 6">
    <name type="scientific">Encephalitozoon intestinalis (strain ATCC 50506)</name>
    <name type="common">Microsporidian parasite</name>
    <name type="synonym">Septata intestinalis</name>
    <dbReference type="NCBI Taxonomy" id="876142"/>
    <lineage>
        <taxon>Eukaryota</taxon>
        <taxon>Fungi</taxon>
        <taxon>Fungi incertae sedis</taxon>
        <taxon>Microsporidia</taxon>
        <taxon>Unikaryonidae</taxon>
        <taxon>Encephalitozoon</taxon>
    </lineage>
</organism>
<dbReference type="PANTHER" id="PTHR22603:SF66">
    <property type="entry name" value="ETHANOLAMINE KINASE"/>
    <property type="match status" value="1"/>
</dbReference>
<dbReference type="Pfam" id="PF01633">
    <property type="entry name" value="Choline_kinase"/>
    <property type="match status" value="1"/>
</dbReference>
<feature type="chain" id="PRO_5003140004" description="ethanolamine kinase" evidence="4">
    <location>
        <begin position="21"/>
        <end position="382"/>
    </location>
</feature>
<dbReference type="GO" id="GO:0005737">
    <property type="term" value="C:cytoplasm"/>
    <property type="evidence" value="ECO:0007669"/>
    <property type="project" value="TreeGrafter"/>
</dbReference>
<dbReference type="EC" id="2.7.1.82" evidence="3"/>
<evidence type="ECO:0000256" key="2">
    <source>
        <dbReference type="ARBA" id="ARBA00038211"/>
    </source>
</evidence>
<name>E0S614_ENCIT</name>